<organism evidence="2 3">
    <name type="scientific">Eiseniibacteriota bacterium</name>
    <dbReference type="NCBI Taxonomy" id="2212470"/>
    <lineage>
        <taxon>Bacteria</taxon>
        <taxon>Candidatus Eiseniibacteriota</taxon>
    </lineage>
</organism>
<evidence type="ECO:0000313" key="2">
    <source>
        <dbReference type="EMBL" id="MFC1572696.1"/>
    </source>
</evidence>
<sequence>MLRETFKWIIILNLFLALAVTSAMGEPQFRVELLPELSGSGSIAAGVISDTSETRVYGCSFDEDADTYLPVEWILYPEIEPEVNALPFIMMGYRSLARQGLDSWDPYLPEPVRLILGYSTEPSGARRAVVWKDDGEEVSLVLLPMLEGYSESDALGGWGRADPSYTTSFVAGWARDPQGFRKATVWEDINNGVLWDPQGLPDLGPGLESVARDVFVVQIEGPGTEITICYGSVFDEDGRELPAVWQSVGSDWVLDILNTLGPYVEGMVVADLPGLSDSPLCDPPDFMPDLIAWFNWEDMAGNLIWCLAVYRWDSDLGKHVFHHVLPETCDEPTFEVWDGSKPDGEMPRLVGQSYHGQLKPVATVWEPVEGETTNIYDLNDLVVNAPPWPLGSARSIDDTGRIVGIAREPGPGPGIPHAFIAIPMGTSGVETAELPGRPDRFQLRSSRNPFFERTSISYQVEESAPVLLRVHDILGREVARLADGWHQAGRHELNWDGRNQQGERLAAGAYWIHVQSGAAKESDEIVILR</sequence>
<protein>
    <submittedName>
        <fullName evidence="2">FlgD immunoglobulin-like domain containing protein</fullName>
    </submittedName>
</protein>
<dbReference type="Pfam" id="PF13860">
    <property type="entry name" value="FlgD_ig"/>
    <property type="match status" value="1"/>
</dbReference>
<name>A0ABV6YK27_UNCEI</name>
<comment type="caution">
    <text evidence="2">The sequence shown here is derived from an EMBL/GenBank/DDBJ whole genome shotgun (WGS) entry which is preliminary data.</text>
</comment>
<dbReference type="EMBL" id="JBHPKH010000030">
    <property type="protein sequence ID" value="MFC1572696.1"/>
    <property type="molecule type" value="Genomic_DNA"/>
</dbReference>
<keyword evidence="3" id="KW-1185">Reference proteome</keyword>
<feature type="domain" description="FlgD/Vpr Ig-like" evidence="1">
    <location>
        <begin position="454"/>
        <end position="516"/>
    </location>
</feature>
<dbReference type="Proteomes" id="UP001593833">
    <property type="component" value="Unassembled WGS sequence"/>
</dbReference>
<evidence type="ECO:0000313" key="3">
    <source>
        <dbReference type="Proteomes" id="UP001593833"/>
    </source>
</evidence>
<dbReference type="InterPro" id="IPR025965">
    <property type="entry name" value="FlgD/Vpr_Ig-like"/>
</dbReference>
<dbReference type="Gene3D" id="2.60.40.4070">
    <property type="match status" value="1"/>
</dbReference>
<accession>A0ABV6YK27</accession>
<gene>
    <name evidence="2" type="ORF">ACFL6M_03760</name>
</gene>
<evidence type="ECO:0000259" key="1">
    <source>
        <dbReference type="Pfam" id="PF13860"/>
    </source>
</evidence>
<reference evidence="2 3" key="1">
    <citation type="submission" date="2024-09" db="EMBL/GenBank/DDBJ databases">
        <authorList>
            <person name="D'Angelo T."/>
        </authorList>
    </citation>
    <scope>NUCLEOTIDE SEQUENCE [LARGE SCALE GENOMIC DNA]</scope>
    <source>
        <strain evidence="2">SAG AM-320-E07</strain>
    </source>
</reference>
<proteinExistence type="predicted"/>